<dbReference type="Proteomes" id="UP001207582">
    <property type="component" value="Unassembled WGS sequence"/>
</dbReference>
<proteinExistence type="predicted"/>
<organism evidence="1 2">
    <name type="scientific">Defluviimonas salinarum</name>
    <dbReference type="NCBI Taxonomy" id="2992147"/>
    <lineage>
        <taxon>Bacteria</taxon>
        <taxon>Pseudomonadati</taxon>
        <taxon>Pseudomonadota</taxon>
        <taxon>Alphaproteobacteria</taxon>
        <taxon>Rhodobacterales</taxon>
        <taxon>Paracoccaceae</taxon>
        <taxon>Albidovulum</taxon>
    </lineage>
</organism>
<sequence>MSTATNALFSVRVPRSAEDSEYLVVAASAEAAAGLYVAAVMADGAEAISVEPEEMAEAGELYVDKIGEAAEGEPRILDWGSVETITRQLKPIEKETVSLAGFEAWAAWLEDEGIEP</sequence>
<keyword evidence="2" id="KW-1185">Reference proteome</keyword>
<evidence type="ECO:0000313" key="2">
    <source>
        <dbReference type="Proteomes" id="UP001207582"/>
    </source>
</evidence>
<protein>
    <submittedName>
        <fullName evidence="1">Uncharacterized protein</fullName>
    </submittedName>
</protein>
<gene>
    <name evidence="1" type="ORF">OM960_21855</name>
</gene>
<comment type="caution">
    <text evidence="1">The sequence shown here is derived from an EMBL/GenBank/DDBJ whole genome shotgun (WGS) entry which is preliminary data.</text>
</comment>
<dbReference type="EMBL" id="JAPDOG010000034">
    <property type="protein sequence ID" value="MCW3784180.1"/>
    <property type="molecule type" value="Genomic_DNA"/>
</dbReference>
<dbReference type="RefSeq" id="WP_264773450.1">
    <property type="nucleotide sequence ID" value="NZ_JAPDOG010000034.1"/>
</dbReference>
<name>A0ABT3J9P5_9RHOB</name>
<accession>A0ABT3J9P5</accession>
<reference evidence="1 2" key="1">
    <citation type="submission" date="2022-10" db="EMBL/GenBank/DDBJ databases">
        <title>Defluviimonas sp. CAU 1641 isolated from mud.</title>
        <authorList>
            <person name="Kim W."/>
        </authorList>
    </citation>
    <scope>NUCLEOTIDE SEQUENCE [LARGE SCALE GENOMIC DNA]</scope>
    <source>
        <strain evidence="1 2">CAU 1641</strain>
    </source>
</reference>
<evidence type="ECO:0000313" key="1">
    <source>
        <dbReference type="EMBL" id="MCW3784180.1"/>
    </source>
</evidence>